<evidence type="ECO:0000256" key="3">
    <source>
        <dbReference type="ARBA" id="ARBA00012513"/>
    </source>
</evidence>
<dbReference type="InterPro" id="IPR011009">
    <property type="entry name" value="Kinase-like_dom_sf"/>
</dbReference>
<reference evidence="12 13" key="1">
    <citation type="submission" date="2019-09" db="EMBL/GenBank/DDBJ databases">
        <title>Bird 10,000 Genomes (B10K) Project - Family phase.</title>
        <authorList>
            <person name="Zhang G."/>
        </authorList>
    </citation>
    <scope>NUCLEOTIDE SEQUENCE [LARGE SCALE GENOMIC DNA]</scope>
    <source>
        <strain evidence="12">B10K-DU-001-02</strain>
        <tissue evidence="12">Muscle</tissue>
    </source>
</reference>
<keyword evidence="6" id="KW-0547">Nucleotide-binding</keyword>
<dbReference type="GO" id="GO:0005524">
    <property type="term" value="F:ATP binding"/>
    <property type="evidence" value="ECO:0007669"/>
    <property type="project" value="UniProtKB-KW"/>
</dbReference>
<gene>
    <name evidence="12" type="primary">Pim3_1</name>
    <name evidence="12" type="ORF">GRAVAR_R08583</name>
</gene>
<keyword evidence="4" id="KW-0723">Serine/threonine-protein kinase</keyword>
<comment type="catalytic activity">
    <reaction evidence="9">
        <text>L-threonyl-[protein] + ATP = O-phospho-L-threonyl-[protein] + ADP + H(+)</text>
        <dbReference type="Rhea" id="RHEA:46608"/>
        <dbReference type="Rhea" id="RHEA-COMP:11060"/>
        <dbReference type="Rhea" id="RHEA-COMP:11605"/>
        <dbReference type="ChEBI" id="CHEBI:15378"/>
        <dbReference type="ChEBI" id="CHEBI:30013"/>
        <dbReference type="ChEBI" id="CHEBI:30616"/>
        <dbReference type="ChEBI" id="CHEBI:61977"/>
        <dbReference type="ChEBI" id="CHEBI:456216"/>
        <dbReference type="EC" id="2.7.11.1"/>
    </reaction>
</comment>
<comment type="catalytic activity">
    <reaction evidence="10">
        <text>L-seryl-[protein] + ATP = O-phospho-L-seryl-[protein] + ADP + H(+)</text>
        <dbReference type="Rhea" id="RHEA:17989"/>
        <dbReference type="Rhea" id="RHEA-COMP:9863"/>
        <dbReference type="Rhea" id="RHEA-COMP:11604"/>
        <dbReference type="ChEBI" id="CHEBI:15378"/>
        <dbReference type="ChEBI" id="CHEBI:29999"/>
        <dbReference type="ChEBI" id="CHEBI:30616"/>
        <dbReference type="ChEBI" id="CHEBI:83421"/>
        <dbReference type="ChEBI" id="CHEBI:456216"/>
        <dbReference type="EC" id="2.7.11.1"/>
    </reaction>
</comment>
<feature type="non-terminal residue" evidence="12">
    <location>
        <position position="90"/>
    </location>
</feature>
<protein>
    <recommendedName>
        <fullName evidence="3">non-specific serine/threonine protein kinase</fullName>
        <ecNumber evidence="3">2.7.11.1</ecNumber>
    </recommendedName>
</protein>
<keyword evidence="7 12" id="KW-0418">Kinase</keyword>
<sequence length="90" mass="10549">PAETLQYLPPAWIPHHYYYGHSSTVWSLGILLHEMVCGDVPFENEEETASGQLLFPEWVSPECQHLIRWCLSRYPPDRPSPDDIFQHSWL</sequence>
<proteinExistence type="inferred from homology"/>
<evidence type="ECO:0000256" key="4">
    <source>
        <dbReference type="ARBA" id="ARBA00022527"/>
    </source>
</evidence>
<dbReference type="PANTHER" id="PTHR22984">
    <property type="entry name" value="SERINE/THREONINE-PROTEIN KINASE PIM"/>
    <property type="match status" value="1"/>
</dbReference>
<evidence type="ECO:0000256" key="9">
    <source>
        <dbReference type="ARBA" id="ARBA00047899"/>
    </source>
</evidence>
<dbReference type="GO" id="GO:0043657">
    <property type="term" value="C:host cell"/>
    <property type="evidence" value="ECO:0007669"/>
    <property type="project" value="UniProtKB-SubCell"/>
</dbReference>
<evidence type="ECO:0000259" key="11">
    <source>
        <dbReference type="PROSITE" id="PS50011"/>
    </source>
</evidence>
<keyword evidence="13" id="KW-1185">Reference proteome</keyword>
<dbReference type="EC" id="2.7.11.1" evidence="3"/>
<keyword evidence="8" id="KW-0067">ATP-binding</keyword>
<dbReference type="GO" id="GO:0004674">
    <property type="term" value="F:protein serine/threonine kinase activity"/>
    <property type="evidence" value="ECO:0007669"/>
    <property type="project" value="UniProtKB-KW"/>
</dbReference>
<dbReference type="SUPFAM" id="SSF56112">
    <property type="entry name" value="Protein kinase-like (PK-like)"/>
    <property type="match status" value="1"/>
</dbReference>
<comment type="subcellular location">
    <subcellularLocation>
        <location evidence="1">Host cell</location>
    </subcellularLocation>
</comment>
<evidence type="ECO:0000313" key="12">
    <source>
        <dbReference type="EMBL" id="NXG16073.1"/>
    </source>
</evidence>
<dbReference type="GO" id="GO:0005737">
    <property type="term" value="C:cytoplasm"/>
    <property type="evidence" value="ECO:0007669"/>
    <property type="project" value="TreeGrafter"/>
</dbReference>
<name>A0A7K8ZKY6_9PASS</name>
<evidence type="ECO:0000256" key="1">
    <source>
        <dbReference type="ARBA" id="ARBA00004340"/>
    </source>
</evidence>
<dbReference type="EMBL" id="VWZG01003263">
    <property type="protein sequence ID" value="NXG16073.1"/>
    <property type="molecule type" value="Genomic_DNA"/>
</dbReference>
<evidence type="ECO:0000256" key="10">
    <source>
        <dbReference type="ARBA" id="ARBA00048679"/>
    </source>
</evidence>
<evidence type="ECO:0000256" key="2">
    <source>
        <dbReference type="ARBA" id="ARBA00005505"/>
    </source>
</evidence>
<accession>A0A7K8ZKY6</accession>
<feature type="non-terminal residue" evidence="12">
    <location>
        <position position="1"/>
    </location>
</feature>
<evidence type="ECO:0000256" key="6">
    <source>
        <dbReference type="ARBA" id="ARBA00022741"/>
    </source>
</evidence>
<organism evidence="12 13">
    <name type="scientific">Grallaria varia</name>
    <name type="common">variegated antpitta</name>
    <dbReference type="NCBI Taxonomy" id="117165"/>
    <lineage>
        <taxon>Eukaryota</taxon>
        <taxon>Metazoa</taxon>
        <taxon>Chordata</taxon>
        <taxon>Craniata</taxon>
        <taxon>Vertebrata</taxon>
        <taxon>Euteleostomi</taxon>
        <taxon>Archelosauria</taxon>
        <taxon>Archosauria</taxon>
        <taxon>Dinosauria</taxon>
        <taxon>Saurischia</taxon>
        <taxon>Theropoda</taxon>
        <taxon>Coelurosauria</taxon>
        <taxon>Aves</taxon>
        <taxon>Neognathae</taxon>
        <taxon>Neoaves</taxon>
        <taxon>Telluraves</taxon>
        <taxon>Australaves</taxon>
        <taxon>Passeriformes</taxon>
        <taxon>Formicariidae</taxon>
        <taxon>Grallaria</taxon>
    </lineage>
</organism>
<dbReference type="AlphaFoldDB" id="A0A7K8ZKY6"/>
<dbReference type="Proteomes" id="UP000591535">
    <property type="component" value="Unassembled WGS sequence"/>
</dbReference>
<dbReference type="PROSITE" id="PS50011">
    <property type="entry name" value="PROTEIN_KINASE_DOM"/>
    <property type="match status" value="1"/>
</dbReference>
<evidence type="ECO:0000256" key="7">
    <source>
        <dbReference type="ARBA" id="ARBA00022777"/>
    </source>
</evidence>
<comment type="caution">
    <text evidence="12">The sequence shown here is derived from an EMBL/GenBank/DDBJ whole genome shotgun (WGS) entry which is preliminary data.</text>
</comment>
<dbReference type="InterPro" id="IPR000719">
    <property type="entry name" value="Prot_kinase_dom"/>
</dbReference>
<dbReference type="Gene3D" id="1.10.510.10">
    <property type="entry name" value="Transferase(Phosphotransferase) domain 1"/>
    <property type="match status" value="1"/>
</dbReference>
<keyword evidence="5" id="KW-0808">Transferase</keyword>
<evidence type="ECO:0000256" key="8">
    <source>
        <dbReference type="ARBA" id="ARBA00022840"/>
    </source>
</evidence>
<feature type="domain" description="Protein kinase" evidence="11">
    <location>
        <begin position="1"/>
        <end position="90"/>
    </location>
</feature>
<dbReference type="PANTHER" id="PTHR22984:SF25">
    <property type="entry name" value="PROTEIN KINASE DOMAIN-CONTAINING PROTEIN"/>
    <property type="match status" value="1"/>
</dbReference>
<dbReference type="InterPro" id="IPR051138">
    <property type="entry name" value="PIM_Ser/Thr_kinase"/>
</dbReference>
<comment type="similarity">
    <text evidence="2">Belongs to the protein kinase superfamily. CAMK Ser/Thr protein kinase family. PIM subfamily.</text>
</comment>
<evidence type="ECO:0000313" key="13">
    <source>
        <dbReference type="Proteomes" id="UP000591535"/>
    </source>
</evidence>
<dbReference type="Pfam" id="PF00069">
    <property type="entry name" value="Pkinase"/>
    <property type="match status" value="1"/>
</dbReference>
<evidence type="ECO:0000256" key="5">
    <source>
        <dbReference type="ARBA" id="ARBA00022679"/>
    </source>
</evidence>